<accession>A0A1E5G3X6</accession>
<evidence type="ECO:0000313" key="3">
    <source>
        <dbReference type="EMBL" id="OEF97782.1"/>
    </source>
</evidence>
<dbReference type="EMBL" id="MIJE01000004">
    <property type="protein sequence ID" value="OEF97782.1"/>
    <property type="molecule type" value="Genomic_DNA"/>
</dbReference>
<dbReference type="Proteomes" id="UP000094296">
    <property type="component" value="Unassembled WGS sequence"/>
</dbReference>
<evidence type="ECO:0008006" key="5">
    <source>
        <dbReference type="Google" id="ProtNLM"/>
    </source>
</evidence>
<evidence type="ECO:0000313" key="4">
    <source>
        <dbReference type="Proteomes" id="UP000094296"/>
    </source>
</evidence>
<evidence type="ECO:0000259" key="1">
    <source>
        <dbReference type="Pfam" id="PF04293"/>
    </source>
</evidence>
<feature type="domain" description="SpoVR protein-like N-terminal" evidence="1">
    <location>
        <begin position="1"/>
        <end position="110"/>
    </location>
</feature>
<dbReference type="InterPro" id="IPR057008">
    <property type="entry name" value="SpoVR-like_C"/>
</dbReference>
<dbReference type="InterPro" id="IPR056174">
    <property type="entry name" value="SpoVR_N"/>
</dbReference>
<dbReference type="OrthoDB" id="9784270at2"/>
<comment type="caution">
    <text evidence="3">The sequence shown here is derived from an EMBL/GenBank/DDBJ whole genome shotgun (WGS) entry which is preliminary data.</text>
</comment>
<gene>
    <name evidence="3" type="ORF">BHF68_13920</name>
</gene>
<feature type="domain" description="SpoVR-like C-terminal" evidence="2">
    <location>
        <begin position="113"/>
        <end position="164"/>
    </location>
</feature>
<keyword evidence="4" id="KW-1185">Reference proteome</keyword>
<dbReference type="Pfam" id="PF04293">
    <property type="entry name" value="SpoVR"/>
    <property type="match status" value="1"/>
</dbReference>
<proteinExistence type="predicted"/>
<organism evidence="3 4">
    <name type="scientific">Desulfuribacillus alkaliarsenatis</name>
    <dbReference type="NCBI Taxonomy" id="766136"/>
    <lineage>
        <taxon>Bacteria</taxon>
        <taxon>Bacillati</taxon>
        <taxon>Bacillota</taxon>
        <taxon>Desulfuribacillia</taxon>
        <taxon>Desulfuribacillales</taxon>
        <taxon>Desulfuribacillaceae</taxon>
        <taxon>Desulfuribacillus</taxon>
    </lineage>
</organism>
<dbReference type="PANTHER" id="PTHR30029">
    <property type="entry name" value="STAGE V SPORULATION PROTEIN R"/>
    <property type="match status" value="1"/>
</dbReference>
<dbReference type="Pfam" id="PF24755">
    <property type="entry name" value="SpoVR_C"/>
    <property type="match status" value="1"/>
</dbReference>
<evidence type="ECO:0000259" key="2">
    <source>
        <dbReference type="Pfam" id="PF24755"/>
    </source>
</evidence>
<name>A0A1E5G3X6_9FIRM</name>
<dbReference type="AlphaFoldDB" id="A0A1E5G3X6"/>
<dbReference type="PANTHER" id="PTHR30029:SF2">
    <property type="entry name" value="STAGE V SPORULATION PROTEIN R"/>
    <property type="match status" value="1"/>
</dbReference>
<reference evidence="3 4" key="1">
    <citation type="submission" date="2016-09" db="EMBL/GenBank/DDBJ databases">
        <title>Draft genome sequence for the type strain of Desulfuribacillus alkaliarsenatis AHT28, an obligately anaerobic, sulfidogenic bacterium isolated from Russian soda lake sediments.</title>
        <authorList>
            <person name="Abin C.A."/>
            <person name="Hollibaugh J.T."/>
        </authorList>
    </citation>
    <scope>NUCLEOTIDE SEQUENCE [LARGE SCALE GENOMIC DNA]</scope>
    <source>
        <strain evidence="3 4">AHT28</strain>
    </source>
</reference>
<dbReference type="STRING" id="766136.BHF68_13920"/>
<sequence>MRELNLTQQEAIDFAKLNAQVIQPSKTSINPYYLGLKMFEDIAEKHGEEAIFEIREVDSDQSFLRNYLTKELVEKLDLYIFAKVGLQWKIVDKKWEAVRDHLVKSKTNGGFPVLVVKDSDYFMNGELYVQHQYEGVELDIKYLEKTIPYVYNLWGRNVHLKTVMEGRDVVFTYDGKKTHRRFV</sequence>
<dbReference type="InterPro" id="IPR007390">
    <property type="entry name" value="Spore_V_R"/>
</dbReference>
<protein>
    <recommendedName>
        <fullName evidence="5">Stage V sporulation protein R</fullName>
    </recommendedName>
</protein>